<accession>A0A9W6X4T6</accession>
<protein>
    <submittedName>
        <fullName evidence="1">Unnamed protein product</fullName>
    </submittedName>
</protein>
<comment type="caution">
    <text evidence="1">The sequence shown here is derived from an EMBL/GenBank/DDBJ whole genome shotgun (WGS) entry which is preliminary data.</text>
</comment>
<gene>
    <name evidence="1" type="ORF">Plil01_001347200</name>
</gene>
<organism evidence="1 2">
    <name type="scientific">Phytophthora lilii</name>
    <dbReference type="NCBI Taxonomy" id="2077276"/>
    <lineage>
        <taxon>Eukaryota</taxon>
        <taxon>Sar</taxon>
        <taxon>Stramenopiles</taxon>
        <taxon>Oomycota</taxon>
        <taxon>Peronosporomycetes</taxon>
        <taxon>Peronosporales</taxon>
        <taxon>Peronosporaceae</taxon>
        <taxon>Phytophthora</taxon>
    </lineage>
</organism>
<reference evidence="1" key="1">
    <citation type="submission" date="2023-04" db="EMBL/GenBank/DDBJ databases">
        <title>Phytophthora lilii NBRC 32176.</title>
        <authorList>
            <person name="Ichikawa N."/>
            <person name="Sato H."/>
            <person name="Tonouchi N."/>
        </authorList>
    </citation>
    <scope>NUCLEOTIDE SEQUENCE</scope>
    <source>
        <strain evidence="1">NBRC 32176</strain>
    </source>
</reference>
<evidence type="ECO:0000313" key="1">
    <source>
        <dbReference type="EMBL" id="GMF31513.1"/>
    </source>
</evidence>
<evidence type="ECO:0000313" key="2">
    <source>
        <dbReference type="Proteomes" id="UP001165083"/>
    </source>
</evidence>
<sequence length="271" mass="30894">MSKPRSTYAARRTEQDWNPLYTCICLGKDWVERRATLLDIRQQKLQNAYEYVKAACPLEESIIPQHSDERFETAEGDTCCAHVDVAHFVGVHSVGQVFNALKFYVDNMEIIVSERLGHITLREDYDEIENCAYNARLLSRNHRGILIEDNVVGFASMCENGDCGFGYEPCAVVAIDSVDQDALHPYVASERVRRDISVAIVLTARPQIKKEFDSATEGGELIVTMRRVTFLKLYRPEFPVSKATLQELQMGVAQWDDLMMRSMRDALRTTM</sequence>
<name>A0A9W6X4T6_9STRA</name>
<dbReference type="Proteomes" id="UP001165083">
    <property type="component" value="Unassembled WGS sequence"/>
</dbReference>
<proteinExistence type="predicted"/>
<dbReference type="AlphaFoldDB" id="A0A9W6X4T6"/>
<keyword evidence="2" id="KW-1185">Reference proteome</keyword>
<dbReference type="EMBL" id="BSXW01000912">
    <property type="protein sequence ID" value="GMF31513.1"/>
    <property type="molecule type" value="Genomic_DNA"/>
</dbReference>
<dbReference type="OrthoDB" id="117791at2759"/>